<proteinExistence type="predicted"/>
<evidence type="ECO:0000313" key="1">
    <source>
        <dbReference type="EMBL" id="TDR27877.1"/>
    </source>
</evidence>
<name>A0A4R6Y0C3_9HYPH</name>
<organism evidence="1 2">
    <name type="scientific">Aquamicrobium defluvii</name>
    <dbReference type="NCBI Taxonomy" id="69279"/>
    <lineage>
        <taxon>Bacteria</taxon>
        <taxon>Pseudomonadati</taxon>
        <taxon>Pseudomonadota</taxon>
        <taxon>Alphaproteobacteria</taxon>
        <taxon>Hyphomicrobiales</taxon>
        <taxon>Phyllobacteriaceae</taxon>
        <taxon>Aquamicrobium</taxon>
    </lineage>
</organism>
<sequence length="59" mass="6724">MIGISLHISCCTRRNNCLWQLVRIPYRFKASHDSKSASFAIALRNAKQPTIRIKKPADP</sequence>
<reference evidence="1 2" key="1">
    <citation type="submission" date="2019-03" db="EMBL/GenBank/DDBJ databases">
        <title>Genomic Encyclopedia of Type Strains, Phase IV (KMG-IV): sequencing the most valuable type-strain genomes for metagenomic binning, comparative biology and taxonomic classification.</title>
        <authorList>
            <person name="Goeker M."/>
        </authorList>
    </citation>
    <scope>NUCLEOTIDE SEQUENCE [LARGE SCALE GENOMIC DNA]</scope>
    <source>
        <strain evidence="1 2">DSM 11603</strain>
    </source>
</reference>
<evidence type="ECO:0000313" key="2">
    <source>
        <dbReference type="Proteomes" id="UP000294958"/>
    </source>
</evidence>
<keyword evidence="2" id="KW-1185">Reference proteome</keyword>
<comment type="caution">
    <text evidence="1">The sequence shown here is derived from an EMBL/GenBank/DDBJ whole genome shotgun (WGS) entry which is preliminary data.</text>
</comment>
<protein>
    <submittedName>
        <fullName evidence="1">Uncharacterized protein</fullName>
    </submittedName>
</protein>
<dbReference type="AlphaFoldDB" id="A0A4R6Y0C3"/>
<gene>
    <name evidence="1" type="ORF">DES43_1607</name>
</gene>
<dbReference type="Proteomes" id="UP000294958">
    <property type="component" value="Unassembled WGS sequence"/>
</dbReference>
<accession>A0A4R6Y0C3</accession>
<dbReference type="EMBL" id="SNZF01000060">
    <property type="protein sequence ID" value="TDR27877.1"/>
    <property type="molecule type" value="Genomic_DNA"/>
</dbReference>